<dbReference type="AlphaFoldDB" id="A0A165CV93"/>
<evidence type="ECO:0000256" key="1">
    <source>
        <dbReference type="SAM" id="MobiDB-lite"/>
    </source>
</evidence>
<dbReference type="EMBL" id="KV426284">
    <property type="protein sequence ID" value="KZV83193.1"/>
    <property type="molecule type" value="Genomic_DNA"/>
</dbReference>
<dbReference type="OrthoDB" id="2969434at2759"/>
<organism evidence="3 4">
    <name type="scientific">Exidia glandulosa HHB12029</name>
    <dbReference type="NCBI Taxonomy" id="1314781"/>
    <lineage>
        <taxon>Eukaryota</taxon>
        <taxon>Fungi</taxon>
        <taxon>Dikarya</taxon>
        <taxon>Basidiomycota</taxon>
        <taxon>Agaricomycotina</taxon>
        <taxon>Agaricomycetes</taxon>
        <taxon>Auriculariales</taxon>
        <taxon>Exidiaceae</taxon>
        <taxon>Exidia</taxon>
    </lineage>
</organism>
<reference evidence="3 4" key="1">
    <citation type="journal article" date="2016" name="Mol. Biol. Evol.">
        <title>Comparative Genomics of Early-Diverging Mushroom-Forming Fungi Provides Insights into the Origins of Lignocellulose Decay Capabilities.</title>
        <authorList>
            <person name="Nagy L.G."/>
            <person name="Riley R."/>
            <person name="Tritt A."/>
            <person name="Adam C."/>
            <person name="Daum C."/>
            <person name="Floudas D."/>
            <person name="Sun H."/>
            <person name="Yadav J.S."/>
            <person name="Pangilinan J."/>
            <person name="Larsson K.H."/>
            <person name="Matsuura K."/>
            <person name="Barry K."/>
            <person name="Labutti K."/>
            <person name="Kuo R."/>
            <person name="Ohm R.A."/>
            <person name="Bhattacharya S.S."/>
            <person name="Shirouzu T."/>
            <person name="Yoshinaga Y."/>
            <person name="Martin F.M."/>
            <person name="Grigoriev I.V."/>
            <person name="Hibbett D.S."/>
        </authorList>
    </citation>
    <scope>NUCLEOTIDE SEQUENCE [LARGE SCALE GENOMIC DNA]</scope>
    <source>
        <strain evidence="3 4">HHB12029</strain>
    </source>
</reference>
<keyword evidence="2" id="KW-0732">Signal</keyword>
<dbReference type="STRING" id="1314781.A0A165CV93"/>
<feature type="region of interest" description="Disordered" evidence="1">
    <location>
        <begin position="24"/>
        <end position="156"/>
    </location>
</feature>
<feature type="compositionally biased region" description="Low complexity" evidence="1">
    <location>
        <begin position="89"/>
        <end position="148"/>
    </location>
</feature>
<name>A0A165CV93_EXIGL</name>
<proteinExistence type="predicted"/>
<dbReference type="InParanoid" id="A0A165CV93"/>
<feature type="signal peptide" evidence="2">
    <location>
        <begin position="1"/>
        <end position="21"/>
    </location>
</feature>
<feature type="chain" id="PRO_5007856180" evidence="2">
    <location>
        <begin position="22"/>
        <end position="399"/>
    </location>
</feature>
<feature type="compositionally biased region" description="Polar residues" evidence="1">
    <location>
        <begin position="60"/>
        <end position="83"/>
    </location>
</feature>
<dbReference type="Proteomes" id="UP000077266">
    <property type="component" value="Unassembled WGS sequence"/>
</dbReference>
<keyword evidence="4" id="KW-1185">Reference proteome</keyword>
<sequence length="399" mass="42576">MRRSILLSLFVALCVVLSVQASHAGALERRKGGSRRKSPVHHTTTTKKAKGGAKVRTKPKGSTSSPPHSRPQSPTRGRTSSTGKKPATASRPPSRAGSRPPSRAGSRPPSRAGSRPPSRAGSRPPSRAGSRPPSRAGSVSSNHGSTSSRPQSPIGHVFTDENEACKQFKSCATCAESHAQVVDPDAPHDPKGKGKAKVVSAHCGWKLDRNEANAKKGKGSCTNEDQKKNDATRRANAVKLFARIRNHVLEGETKPNPGRHISSSWFKIPAHRQLRTGAKVNTATGLAEVPFGEGRAEMKTMWLDVDGPVEPDPKNFPGLNFRGHFTKDSVTEMCVQAYIYSMKANRGSLTTTEKLSSSSLHRYAVEVPGKGHKLCIELSGASCYPKGITTTSAAPGHTC</sequence>
<accession>A0A165CV93</accession>
<protein>
    <submittedName>
        <fullName evidence="3">Uncharacterized protein</fullName>
    </submittedName>
</protein>
<gene>
    <name evidence="3" type="ORF">EXIGLDRAFT_843152</name>
</gene>
<evidence type="ECO:0000256" key="2">
    <source>
        <dbReference type="SAM" id="SignalP"/>
    </source>
</evidence>
<feature type="compositionally biased region" description="Basic residues" evidence="1">
    <location>
        <begin position="32"/>
        <end position="59"/>
    </location>
</feature>
<evidence type="ECO:0000313" key="4">
    <source>
        <dbReference type="Proteomes" id="UP000077266"/>
    </source>
</evidence>
<evidence type="ECO:0000313" key="3">
    <source>
        <dbReference type="EMBL" id="KZV83193.1"/>
    </source>
</evidence>